<dbReference type="InterPro" id="IPR001623">
    <property type="entry name" value="DnaJ_domain"/>
</dbReference>
<evidence type="ECO:0000259" key="2">
    <source>
        <dbReference type="PROSITE" id="PS50076"/>
    </source>
</evidence>
<keyword evidence="4" id="KW-1185">Reference proteome</keyword>
<dbReference type="Pfam" id="PF00226">
    <property type="entry name" value="DnaJ"/>
    <property type="match status" value="1"/>
</dbReference>
<evidence type="ECO:0000313" key="3">
    <source>
        <dbReference type="EMBL" id="KAG0554560.1"/>
    </source>
</evidence>
<name>A0A8T0G681_CERPU</name>
<feature type="domain" description="J" evidence="2">
    <location>
        <begin position="75"/>
        <end position="139"/>
    </location>
</feature>
<feature type="compositionally biased region" description="Low complexity" evidence="1">
    <location>
        <begin position="235"/>
        <end position="244"/>
    </location>
</feature>
<dbReference type="SUPFAM" id="SSF46565">
    <property type="entry name" value="Chaperone J-domain"/>
    <property type="match status" value="1"/>
</dbReference>
<dbReference type="PROSITE" id="PS50076">
    <property type="entry name" value="DNAJ_2"/>
    <property type="match status" value="1"/>
</dbReference>
<dbReference type="InterPro" id="IPR036869">
    <property type="entry name" value="J_dom_sf"/>
</dbReference>
<comment type="caution">
    <text evidence="3">The sequence shown here is derived from an EMBL/GenBank/DDBJ whole genome shotgun (WGS) entry which is preliminary data.</text>
</comment>
<proteinExistence type="predicted"/>
<protein>
    <recommendedName>
        <fullName evidence="2">J domain-containing protein</fullName>
    </recommendedName>
</protein>
<dbReference type="GO" id="GO:0005737">
    <property type="term" value="C:cytoplasm"/>
    <property type="evidence" value="ECO:0007669"/>
    <property type="project" value="TreeGrafter"/>
</dbReference>
<evidence type="ECO:0000313" key="4">
    <source>
        <dbReference type="Proteomes" id="UP000822688"/>
    </source>
</evidence>
<dbReference type="SMART" id="SM00271">
    <property type="entry name" value="DnaJ"/>
    <property type="match status" value="1"/>
</dbReference>
<dbReference type="CDD" id="cd06257">
    <property type="entry name" value="DnaJ"/>
    <property type="match status" value="1"/>
</dbReference>
<feature type="region of interest" description="Disordered" evidence="1">
    <location>
        <begin position="229"/>
        <end position="286"/>
    </location>
</feature>
<dbReference type="PANTHER" id="PTHR43096:SF58">
    <property type="entry name" value="CHAPERONE DNAJ-DOMAIN SUPERFAMILY PROTEIN"/>
    <property type="match status" value="1"/>
</dbReference>
<reference evidence="3" key="1">
    <citation type="submission" date="2020-06" db="EMBL/GenBank/DDBJ databases">
        <title>WGS assembly of Ceratodon purpureus strain R40.</title>
        <authorList>
            <person name="Carey S.B."/>
            <person name="Jenkins J."/>
            <person name="Shu S."/>
            <person name="Lovell J.T."/>
            <person name="Sreedasyam A."/>
            <person name="Maumus F."/>
            <person name="Tiley G.P."/>
            <person name="Fernandez-Pozo N."/>
            <person name="Barry K."/>
            <person name="Chen C."/>
            <person name="Wang M."/>
            <person name="Lipzen A."/>
            <person name="Daum C."/>
            <person name="Saski C.A."/>
            <person name="Payton A.C."/>
            <person name="Mcbreen J.C."/>
            <person name="Conrad R.E."/>
            <person name="Kollar L.M."/>
            <person name="Olsson S."/>
            <person name="Huttunen S."/>
            <person name="Landis J.B."/>
            <person name="Wickett N.J."/>
            <person name="Johnson M.G."/>
            <person name="Rensing S.A."/>
            <person name="Grimwood J."/>
            <person name="Schmutz J."/>
            <person name="Mcdaniel S.F."/>
        </authorList>
    </citation>
    <scope>NUCLEOTIDE SEQUENCE</scope>
    <source>
        <strain evidence="3">R40</strain>
    </source>
</reference>
<dbReference type="GO" id="GO:0051082">
    <property type="term" value="F:unfolded protein binding"/>
    <property type="evidence" value="ECO:0007669"/>
    <property type="project" value="TreeGrafter"/>
</dbReference>
<feature type="compositionally biased region" description="Basic and acidic residues" evidence="1">
    <location>
        <begin position="246"/>
        <end position="255"/>
    </location>
</feature>
<evidence type="ECO:0000256" key="1">
    <source>
        <dbReference type="SAM" id="MobiDB-lite"/>
    </source>
</evidence>
<dbReference type="AlphaFoldDB" id="A0A8T0G681"/>
<accession>A0A8T0G681</accession>
<feature type="region of interest" description="Disordered" evidence="1">
    <location>
        <begin position="137"/>
        <end position="162"/>
    </location>
</feature>
<gene>
    <name evidence="3" type="ORF">KC19_12G100400</name>
</gene>
<sequence length="302" mass="34582">MALVVRELQCVGRCVEVNRYPVSIDRRRRGGSVRLESSLRGGGRVFLLGPSWGGGFRGEKWPKRRVAVCYAAQESLYEILGVAPTATEKELKRAYRGLALKYHPDVNKQPGAQDKFLEIKNAYQTLVDSKSRSKYDASRRTRSNDWDPFQWGSTSGSSRKSSQEEEFYGVSELWKDLQGSFDEFFRDVQADLKRRSATRREKPKSLWEELADIGEEFVEFLEKELNISDDEDGRSNSNYKSSSRSRNRDTRERSSRSKSKSNGNGNKPPRQEDSSADKAKKVENELAEIEDMLAQLKREMGR</sequence>
<feature type="compositionally biased region" description="Basic and acidic residues" evidence="1">
    <location>
        <begin position="269"/>
        <end position="284"/>
    </location>
</feature>
<dbReference type="PRINTS" id="PR00625">
    <property type="entry name" value="JDOMAIN"/>
</dbReference>
<dbReference type="PANTHER" id="PTHR43096">
    <property type="entry name" value="DNAJ HOMOLOG 1, MITOCHONDRIAL-RELATED"/>
    <property type="match status" value="1"/>
</dbReference>
<dbReference type="EMBL" id="CM026433">
    <property type="protein sequence ID" value="KAG0554560.1"/>
    <property type="molecule type" value="Genomic_DNA"/>
</dbReference>
<dbReference type="Gene3D" id="1.10.287.110">
    <property type="entry name" value="DnaJ domain"/>
    <property type="match status" value="1"/>
</dbReference>
<dbReference type="GO" id="GO:0042026">
    <property type="term" value="P:protein refolding"/>
    <property type="evidence" value="ECO:0007669"/>
    <property type="project" value="TreeGrafter"/>
</dbReference>
<dbReference type="Proteomes" id="UP000822688">
    <property type="component" value="Chromosome 12"/>
</dbReference>
<organism evidence="3 4">
    <name type="scientific">Ceratodon purpureus</name>
    <name type="common">Fire moss</name>
    <name type="synonym">Dicranum purpureum</name>
    <dbReference type="NCBI Taxonomy" id="3225"/>
    <lineage>
        <taxon>Eukaryota</taxon>
        <taxon>Viridiplantae</taxon>
        <taxon>Streptophyta</taxon>
        <taxon>Embryophyta</taxon>
        <taxon>Bryophyta</taxon>
        <taxon>Bryophytina</taxon>
        <taxon>Bryopsida</taxon>
        <taxon>Dicranidae</taxon>
        <taxon>Pseudoditrichales</taxon>
        <taxon>Ditrichaceae</taxon>
        <taxon>Ceratodon</taxon>
    </lineage>
</organism>